<name>A0A4P6UZ54_9HYPH</name>
<dbReference type="InterPro" id="IPR036388">
    <property type="entry name" value="WH-like_DNA-bd_sf"/>
</dbReference>
<protein>
    <submittedName>
        <fullName evidence="5">MarR family transcriptional regulator</fullName>
    </submittedName>
</protein>
<dbReference type="Pfam" id="PF12802">
    <property type="entry name" value="MarR_2"/>
    <property type="match status" value="1"/>
</dbReference>
<dbReference type="PANTHER" id="PTHR33164">
    <property type="entry name" value="TRANSCRIPTIONAL REGULATOR, MARR FAMILY"/>
    <property type="match status" value="1"/>
</dbReference>
<dbReference type="SMART" id="SM00347">
    <property type="entry name" value="HTH_MARR"/>
    <property type="match status" value="1"/>
</dbReference>
<dbReference type="GO" id="GO:0006950">
    <property type="term" value="P:response to stress"/>
    <property type="evidence" value="ECO:0007669"/>
    <property type="project" value="TreeGrafter"/>
</dbReference>
<dbReference type="GO" id="GO:0003677">
    <property type="term" value="F:DNA binding"/>
    <property type="evidence" value="ECO:0007669"/>
    <property type="project" value="UniProtKB-KW"/>
</dbReference>
<evidence type="ECO:0000259" key="4">
    <source>
        <dbReference type="PROSITE" id="PS50995"/>
    </source>
</evidence>
<evidence type="ECO:0000256" key="1">
    <source>
        <dbReference type="ARBA" id="ARBA00023015"/>
    </source>
</evidence>
<dbReference type="AlphaFoldDB" id="A0A4P6UZ54"/>
<organism evidence="5 6">
    <name type="scientific">Roseitalea porphyridii</name>
    <dbReference type="NCBI Taxonomy" id="1852022"/>
    <lineage>
        <taxon>Bacteria</taxon>
        <taxon>Pseudomonadati</taxon>
        <taxon>Pseudomonadota</taxon>
        <taxon>Alphaproteobacteria</taxon>
        <taxon>Hyphomicrobiales</taxon>
        <taxon>Ahrensiaceae</taxon>
        <taxon>Roseitalea</taxon>
    </lineage>
</organism>
<evidence type="ECO:0000313" key="5">
    <source>
        <dbReference type="EMBL" id="QBK30331.1"/>
    </source>
</evidence>
<feature type="domain" description="HTH marR-type" evidence="4">
    <location>
        <begin position="12"/>
        <end position="144"/>
    </location>
</feature>
<dbReference type="InterPro" id="IPR023187">
    <property type="entry name" value="Tscrpt_reg_MarR-type_CS"/>
</dbReference>
<keyword evidence="6" id="KW-1185">Reference proteome</keyword>
<dbReference type="Gene3D" id="1.10.10.10">
    <property type="entry name" value="Winged helix-like DNA-binding domain superfamily/Winged helix DNA-binding domain"/>
    <property type="match status" value="1"/>
</dbReference>
<keyword evidence="2" id="KW-0238">DNA-binding</keyword>
<keyword evidence="3" id="KW-0804">Transcription</keyword>
<dbReference type="PROSITE" id="PS50995">
    <property type="entry name" value="HTH_MARR_2"/>
    <property type="match status" value="1"/>
</dbReference>
<reference evidence="5 6" key="1">
    <citation type="journal article" date="2017" name="Int. J. Syst. Evol. Microbiol.">
        <title>Roseitalea porphyridii gen. nov., sp. nov., isolated from a red alga, and reclassification of Hoeflea suaedae Chung et al. 2013 as Pseudohoeflea suaedae gen. nov., comb. nov.</title>
        <authorList>
            <person name="Hyeon J.W."/>
            <person name="Jeong S.E."/>
            <person name="Baek K."/>
            <person name="Jeon C.O."/>
        </authorList>
    </citation>
    <scope>NUCLEOTIDE SEQUENCE [LARGE SCALE GENOMIC DNA]</scope>
    <source>
        <strain evidence="5 6">MA7-20</strain>
    </source>
</reference>
<keyword evidence="1" id="KW-0805">Transcription regulation</keyword>
<dbReference type="InterPro" id="IPR036390">
    <property type="entry name" value="WH_DNA-bd_sf"/>
</dbReference>
<dbReference type="PROSITE" id="PS01117">
    <property type="entry name" value="HTH_MARR_1"/>
    <property type="match status" value="1"/>
</dbReference>
<dbReference type="EMBL" id="CP036532">
    <property type="protein sequence ID" value="QBK30331.1"/>
    <property type="molecule type" value="Genomic_DNA"/>
</dbReference>
<proteinExistence type="predicted"/>
<dbReference type="GO" id="GO:0003700">
    <property type="term" value="F:DNA-binding transcription factor activity"/>
    <property type="evidence" value="ECO:0007669"/>
    <property type="project" value="InterPro"/>
</dbReference>
<dbReference type="KEGG" id="rpod:E0E05_06795"/>
<evidence type="ECO:0000313" key="6">
    <source>
        <dbReference type="Proteomes" id="UP000293719"/>
    </source>
</evidence>
<dbReference type="SUPFAM" id="SSF46785">
    <property type="entry name" value="Winged helix' DNA-binding domain"/>
    <property type="match status" value="1"/>
</dbReference>
<accession>A0A4P6UZ54</accession>
<dbReference type="InterPro" id="IPR000835">
    <property type="entry name" value="HTH_MarR-typ"/>
</dbReference>
<dbReference type="Proteomes" id="UP000293719">
    <property type="component" value="Chromosome"/>
</dbReference>
<dbReference type="PANTHER" id="PTHR33164:SF43">
    <property type="entry name" value="HTH-TYPE TRANSCRIPTIONAL REPRESSOR YETL"/>
    <property type="match status" value="1"/>
</dbReference>
<dbReference type="PRINTS" id="PR00598">
    <property type="entry name" value="HTHMARR"/>
</dbReference>
<evidence type="ECO:0000256" key="3">
    <source>
        <dbReference type="ARBA" id="ARBA00023163"/>
    </source>
</evidence>
<evidence type="ECO:0000256" key="2">
    <source>
        <dbReference type="ARBA" id="ARBA00023125"/>
    </source>
</evidence>
<gene>
    <name evidence="5" type="ORF">E0E05_06795</name>
</gene>
<sequence>MDTRMRARQTREASIGWMIQRLARRLDDAMNARLAEYGLNLQQFAVMMTVLEHGSLTQAEIGRRFAMPAYAISRAIDGLEQAGLIAREAHPTSRRAHQITATEEGLALAPALFDLVGQINADLTQDLGGDDADRLRRLLSETMKGTAL</sequence>
<dbReference type="InterPro" id="IPR039422">
    <property type="entry name" value="MarR/SlyA-like"/>
</dbReference>